<evidence type="ECO:0000256" key="3">
    <source>
        <dbReference type="ARBA" id="ARBA00022801"/>
    </source>
</evidence>
<feature type="chain" id="PRO_5002248915" description="chitinase" evidence="10">
    <location>
        <begin position="20"/>
        <end position="745"/>
    </location>
</feature>
<sequence>MYFTSFVSTVLAAASVVSASPHSIKKRYSGSDKVVAYWGNTGYSSGNIDISTICSNKNVDIVILSFLTEFPDQTTNGVPVLNFGNACGDTYSNGLLKCPGIAAGITQCQLAGKEVMLSLGGAYPANQAFASAESAIAFADWLWDNFGSDTSLSTTRPFLTSVIDGIDLDIESNVADDQKQAYFPDFITELRAKSGNTWKISAAPQCVIPDAHFSDYIQSSWFDYIFVQLYNTDGCSASDLVNTPSASTNTFAKWISGALSPLSGYENPDTLVFAGLPASTIASTGTDSGSRFYLTPSQVKELVYQFASSSSFGGISLWDATYDYYNTICDQPYSYWVKTAMQQVAAGNLAPFPSACSVSSASSSSSVASATSSSTTWSSSSVVATTTSSAVVPPSSSSSAGPVIVSSSSSSSSSSPAGPAITSSSSSFSSYFPTVGPYTNSSSSVPITRTGGPRPTSSSGSGSGPVQSSHGSALPSSSVGGQGGHGNSGSSSSAGYGNGGYGNGGYGGGDVSSTSGAHGGHSGHGKPTATKTSTSTYVDVCSTGLTTKTHTWTKTCYEGEDEWSTTTEVPEGWTTTVTVCTVCGAKPTTLTLTTPASTPAWAPAQPTGAGSWPQGGAKVTSTMVVVVTPVPASEYWASVNEAKSTAAAAAAGSSGSWPASNGGSGSGSSPVSNSGSGSGSWPASYGGSSAIAKPVAGSPSNAASWPLGTGSVTGGSYAAQFTGAASRMNVGAGLFAGLAIAALAL</sequence>
<feature type="signal peptide" evidence="10">
    <location>
        <begin position="1"/>
        <end position="19"/>
    </location>
</feature>
<evidence type="ECO:0000256" key="9">
    <source>
        <dbReference type="SAM" id="MobiDB-lite"/>
    </source>
</evidence>
<keyword evidence="10" id="KW-0732">Signal</keyword>
<feature type="compositionally biased region" description="Low complexity" evidence="9">
    <location>
        <begin position="451"/>
        <end position="479"/>
    </location>
</feature>
<evidence type="ECO:0000256" key="6">
    <source>
        <dbReference type="ARBA" id="ARBA00023295"/>
    </source>
</evidence>
<dbReference type="InterPro" id="IPR001223">
    <property type="entry name" value="Glyco_hydro18_cat"/>
</dbReference>
<feature type="region of interest" description="Disordered" evidence="9">
    <location>
        <begin position="439"/>
        <end position="492"/>
    </location>
</feature>
<comment type="catalytic activity">
    <reaction evidence="1">
        <text>Random endo-hydrolysis of N-acetyl-beta-D-glucosaminide (1-&gt;4)-beta-linkages in chitin and chitodextrins.</text>
        <dbReference type="EC" id="3.2.1.14"/>
    </reaction>
</comment>
<dbReference type="Gene3D" id="3.20.20.80">
    <property type="entry name" value="Glycosidases"/>
    <property type="match status" value="1"/>
</dbReference>
<dbReference type="EC" id="3.2.1.14" evidence="2"/>
<dbReference type="AlphaFoldDB" id="A0A0D2ALB4"/>
<dbReference type="GeneID" id="27309472"/>
<evidence type="ECO:0000256" key="7">
    <source>
        <dbReference type="ARBA" id="ARBA00023326"/>
    </source>
</evidence>
<dbReference type="SUPFAM" id="SSF51445">
    <property type="entry name" value="(Trans)glycosidases"/>
    <property type="match status" value="1"/>
</dbReference>
<keyword evidence="5" id="KW-0119">Carbohydrate metabolism</keyword>
<evidence type="ECO:0000256" key="2">
    <source>
        <dbReference type="ARBA" id="ARBA00012729"/>
    </source>
</evidence>
<dbReference type="Proteomes" id="UP000053259">
    <property type="component" value="Unassembled WGS sequence"/>
</dbReference>
<feature type="region of interest" description="Disordered" evidence="9">
    <location>
        <begin position="512"/>
        <end position="535"/>
    </location>
</feature>
<protein>
    <recommendedName>
        <fullName evidence="2">chitinase</fullName>
        <ecNumber evidence="2">3.2.1.14</ecNumber>
    </recommendedName>
</protein>
<dbReference type="VEuPathDB" id="FungiDB:PV09_01499"/>
<name>A0A0D2ALB4_9PEZI</name>
<dbReference type="RefSeq" id="XP_016217407.1">
    <property type="nucleotide sequence ID" value="XM_016354395.1"/>
</dbReference>
<evidence type="ECO:0000256" key="1">
    <source>
        <dbReference type="ARBA" id="ARBA00000822"/>
    </source>
</evidence>
<dbReference type="GO" id="GO:0006032">
    <property type="term" value="P:chitin catabolic process"/>
    <property type="evidence" value="ECO:0007669"/>
    <property type="project" value="UniProtKB-KW"/>
</dbReference>
<dbReference type="PANTHER" id="PTHR45708:SF49">
    <property type="entry name" value="ENDOCHITINASE"/>
    <property type="match status" value="1"/>
</dbReference>
<dbReference type="InParanoid" id="A0A0D2ALB4"/>
<evidence type="ECO:0000256" key="4">
    <source>
        <dbReference type="ARBA" id="ARBA00023024"/>
    </source>
</evidence>
<dbReference type="PANTHER" id="PTHR45708">
    <property type="entry name" value="ENDOCHITINASE"/>
    <property type="match status" value="1"/>
</dbReference>
<dbReference type="GO" id="GO:0000272">
    <property type="term" value="P:polysaccharide catabolic process"/>
    <property type="evidence" value="ECO:0007669"/>
    <property type="project" value="UniProtKB-KW"/>
</dbReference>
<dbReference type="PROSITE" id="PS01095">
    <property type="entry name" value="GH18_1"/>
    <property type="match status" value="1"/>
</dbReference>
<feature type="region of interest" description="Disordered" evidence="9">
    <location>
        <begin position="652"/>
        <end position="679"/>
    </location>
</feature>
<keyword evidence="13" id="KW-1185">Reference proteome</keyword>
<dbReference type="InterPro" id="IPR001579">
    <property type="entry name" value="Glyco_hydro_18_chit_AS"/>
</dbReference>
<organism evidence="12 13">
    <name type="scientific">Verruconis gallopava</name>
    <dbReference type="NCBI Taxonomy" id="253628"/>
    <lineage>
        <taxon>Eukaryota</taxon>
        <taxon>Fungi</taxon>
        <taxon>Dikarya</taxon>
        <taxon>Ascomycota</taxon>
        <taxon>Pezizomycotina</taxon>
        <taxon>Dothideomycetes</taxon>
        <taxon>Pleosporomycetidae</taxon>
        <taxon>Venturiales</taxon>
        <taxon>Sympoventuriaceae</taxon>
        <taxon>Verruconis</taxon>
    </lineage>
</organism>
<dbReference type="GO" id="GO:0008843">
    <property type="term" value="F:endochitinase activity"/>
    <property type="evidence" value="ECO:0007669"/>
    <property type="project" value="UniProtKB-EC"/>
</dbReference>
<gene>
    <name evidence="12" type="ORF">PV09_01499</name>
</gene>
<keyword evidence="4" id="KW-0146">Chitin degradation</keyword>
<accession>A0A0D2ALB4</accession>
<evidence type="ECO:0000256" key="5">
    <source>
        <dbReference type="ARBA" id="ARBA00023277"/>
    </source>
</evidence>
<dbReference type="HOGENOM" id="CLU_009107_2_0_1"/>
<dbReference type="EMBL" id="KN847532">
    <property type="protein sequence ID" value="KIW07538.1"/>
    <property type="molecule type" value="Genomic_DNA"/>
</dbReference>
<dbReference type="GO" id="GO:0005576">
    <property type="term" value="C:extracellular region"/>
    <property type="evidence" value="ECO:0007669"/>
    <property type="project" value="TreeGrafter"/>
</dbReference>
<keyword evidence="7" id="KW-0624">Polysaccharide degradation</keyword>
<evidence type="ECO:0000313" key="13">
    <source>
        <dbReference type="Proteomes" id="UP000053259"/>
    </source>
</evidence>
<evidence type="ECO:0000256" key="8">
    <source>
        <dbReference type="RuleBase" id="RU000489"/>
    </source>
</evidence>
<dbReference type="STRING" id="253628.A0A0D2ALB4"/>
<dbReference type="PROSITE" id="PS51910">
    <property type="entry name" value="GH18_2"/>
    <property type="match status" value="1"/>
</dbReference>
<dbReference type="Pfam" id="PF00704">
    <property type="entry name" value="Glyco_hydro_18"/>
    <property type="match status" value="1"/>
</dbReference>
<feature type="domain" description="GH18" evidence="11">
    <location>
        <begin position="32"/>
        <end position="346"/>
    </location>
</feature>
<dbReference type="InterPro" id="IPR017853">
    <property type="entry name" value="GH"/>
</dbReference>
<keyword evidence="6 8" id="KW-0326">Glycosidase</keyword>
<evidence type="ECO:0000313" key="12">
    <source>
        <dbReference type="EMBL" id="KIW07538.1"/>
    </source>
</evidence>
<evidence type="ECO:0000259" key="11">
    <source>
        <dbReference type="PROSITE" id="PS51910"/>
    </source>
</evidence>
<proteinExistence type="predicted"/>
<keyword evidence="3 8" id="KW-0378">Hydrolase</keyword>
<reference evidence="12 13" key="1">
    <citation type="submission" date="2015-01" db="EMBL/GenBank/DDBJ databases">
        <title>The Genome Sequence of Ochroconis gallopava CBS43764.</title>
        <authorList>
            <consortium name="The Broad Institute Genomics Platform"/>
            <person name="Cuomo C."/>
            <person name="de Hoog S."/>
            <person name="Gorbushina A."/>
            <person name="Stielow B."/>
            <person name="Teixiera M."/>
            <person name="Abouelleil A."/>
            <person name="Chapman S.B."/>
            <person name="Priest M."/>
            <person name="Young S.K."/>
            <person name="Wortman J."/>
            <person name="Nusbaum C."/>
            <person name="Birren B."/>
        </authorList>
    </citation>
    <scope>NUCLEOTIDE SEQUENCE [LARGE SCALE GENOMIC DNA]</scope>
    <source>
        <strain evidence="12 13">CBS 43764</strain>
    </source>
</reference>
<dbReference type="OrthoDB" id="6020543at2759"/>
<dbReference type="InterPro" id="IPR050542">
    <property type="entry name" value="Glycosyl_Hydrlase18_Chitinase"/>
</dbReference>
<feature type="region of interest" description="Disordered" evidence="9">
    <location>
        <begin position="388"/>
        <end position="426"/>
    </location>
</feature>
<evidence type="ECO:0000256" key="10">
    <source>
        <dbReference type="SAM" id="SignalP"/>
    </source>
</evidence>